<dbReference type="EMBL" id="SLWS01000006">
    <property type="protein sequence ID" value="TCO56913.1"/>
    <property type="molecule type" value="Genomic_DNA"/>
</dbReference>
<dbReference type="Gene3D" id="2.60.120.260">
    <property type="entry name" value="Galactose-binding domain-like"/>
    <property type="match status" value="1"/>
</dbReference>
<protein>
    <submittedName>
        <fullName evidence="1">Uncharacterized protein</fullName>
    </submittedName>
</protein>
<sequence length="275" mass="29708">MSTWYLGPDGDLRALPVPERDPSMDVVRYGGIHQALSGARTMDVTGHRTEYSFAYRLLDAEEYAWLEALASSHIPGPLRLLTPFKRNRLTAQAASLIPASGGSVGASLPGLWNWEPDWPATAPGARSLRWTSYPAGAVLRLDADRRCPVLPDESITASLYARTDTGTVAVELTTTAYDRTGTILGDNSHDDTVPTDWYRMAFSWTPPPGTATVDVTLTIPTGPVPIRLAAAQLEPGDVATDWQHGGGAPRVLIDQLTTTSPRFPLVDCTLTLLEA</sequence>
<comment type="caution">
    <text evidence="1">The sequence shown here is derived from an EMBL/GenBank/DDBJ whole genome shotgun (WGS) entry which is preliminary data.</text>
</comment>
<dbReference type="OrthoDB" id="3686486at2"/>
<gene>
    <name evidence="1" type="ORF">EV192_106388</name>
</gene>
<keyword evidence="2" id="KW-1185">Reference proteome</keyword>
<evidence type="ECO:0000313" key="1">
    <source>
        <dbReference type="EMBL" id="TCO56913.1"/>
    </source>
</evidence>
<name>A0A4R2JBP4_9PSEU</name>
<reference evidence="1 2" key="1">
    <citation type="submission" date="2019-03" db="EMBL/GenBank/DDBJ databases">
        <title>Genomic Encyclopedia of Type Strains, Phase IV (KMG-IV): sequencing the most valuable type-strain genomes for metagenomic binning, comparative biology and taxonomic classification.</title>
        <authorList>
            <person name="Goeker M."/>
        </authorList>
    </citation>
    <scope>NUCLEOTIDE SEQUENCE [LARGE SCALE GENOMIC DNA]</scope>
    <source>
        <strain evidence="1 2">DSM 45934</strain>
    </source>
</reference>
<organism evidence="1 2">
    <name type="scientific">Actinocrispum wychmicini</name>
    <dbReference type="NCBI Taxonomy" id="1213861"/>
    <lineage>
        <taxon>Bacteria</taxon>
        <taxon>Bacillati</taxon>
        <taxon>Actinomycetota</taxon>
        <taxon>Actinomycetes</taxon>
        <taxon>Pseudonocardiales</taxon>
        <taxon>Pseudonocardiaceae</taxon>
        <taxon>Actinocrispum</taxon>
    </lineage>
</organism>
<dbReference type="RefSeq" id="WP_132120554.1">
    <property type="nucleotide sequence ID" value="NZ_SLWS01000006.1"/>
</dbReference>
<evidence type="ECO:0000313" key="2">
    <source>
        <dbReference type="Proteomes" id="UP000295680"/>
    </source>
</evidence>
<accession>A0A4R2JBP4</accession>
<proteinExistence type="predicted"/>
<dbReference type="Proteomes" id="UP000295680">
    <property type="component" value="Unassembled WGS sequence"/>
</dbReference>
<dbReference type="AlphaFoldDB" id="A0A4R2JBP4"/>